<dbReference type="AlphaFoldDB" id="A0A0I9S6U5"/>
<dbReference type="Gene3D" id="2.60.40.1930">
    <property type="match status" value="1"/>
</dbReference>
<reference evidence="1" key="2">
    <citation type="submission" date="2014-07" db="EMBL/GenBank/DDBJ databases">
        <title>Genetics and epidemiology of antimicrobial resistance in B. fragilis group.</title>
        <authorList>
            <person name="Sydenham T.V."/>
            <person name="Hasman H."/>
            <person name="Kemp M."/>
            <person name="Justesen U.S."/>
        </authorList>
    </citation>
    <scope>NUCLEOTIDE SEQUENCE [LARGE SCALE GENOMIC DNA]</scope>
    <source>
        <strain evidence="1">DCMOUH0018B</strain>
    </source>
</reference>
<gene>
    <name evidence="1" type="ORF">EE52_0219000</name>
</gene>
<sequence length="768" mass="87648">MINRILLLVLVIGYNMGVAAQNRVDSLFTSVSQRFSGYPSELVYLQTSKEIYETGEDLWFKAYQLDAKSFGLSTRSKTLYLQMLSDKDSVVWQEKYPIENGIADGHIYVDTKLPEGSYRLEAYTRHSYYKDTVGISPVRKIKVLKNISYNTPAKEGEETGDLRFELFPEGGNLVSGLPFCLAFKATDTKGYPVDVEGVLCEGGLPLMPFKSSHDGMGKLLFTPFADKEYRIELKDGHSYLLPEVYKQGVALRLLKQDQEQLEFIISQTQDLPDQEVCLVGQMRGIVCCVAKGMLKDRLKIKMPLAEFPYQGIVEFTLFDNAMKPVAERLVYVHPEKKLHIRIVPEKESYALREKAALHIKVTDDKNRPVKVNLGISVFDKAYSNPVDPVNILTHCYLSSQIRGVVHRPSYYFDERNKDRVQAMDLLLLTQGWRRYIWEFNGPVYQGEAFLSDDISGVQVTGGRKKSREKQGDKQLVQVTGAEGNSAFLWTDSVGHFTIDTDRMKELRGGYIYLKPMLSKEFKPELEIVDYFPVIDSVRRKKYPGHSVTVRTQAVKEEFVDMPVVSSDSIILLDEVVVSRKARRPFRDKFMGRLDSMTQMSMENVYVCGCGYLQNYKPGYDAHPWWKPCGEPSDKRTKPVEGKQYEIVKFKHLGGNAFSVIDRQTVTYHGPIYSEKELLRMNNLWRTKGYYALREFYQPDEVDMQLPIPDARNTLFWSPMVVTDEKGEATVSFYCSDINTGFIGMAEGVDGTGLLGSDKCEFRVIRKAN</sequence>
<name>A0A0I9S6U5_BACFG</name>
<dbReference type="EMBL" id="JMZZ02000222">
    <property type="protein sequence ID" value="KFX73306.1"/>
    <property type="molecule type" value="Genomic_DNA"/>
</dbReference>
<reference evidence="1" key="1">
    <citation type="book" date="2014" name="THE 24TH EUROPEAN CONGRESS OF CLINICAL MICROBIOLOGY AND INFECTIOUS DISEASES" publisher="ECCMID 2014" city="Barcelona, Spain">
        <title>Identification of resistance genes in three multidrug-resistant Bacteroides fragilis isolates by whole genome sequencing.</title>
        <editorList>
            <person name="Unknown"/>
            <person name="A."/>
        </editorList>
        <authorList>
            <person name="Sydenham T.V."/>
            <person name="Hasman H."/>
            <person name="Wang M."/>
            <person name="Soki J."/>
            <person name="Nagy E."/>
            <person name="Justesen U.S."/>
        </authorList>
    </citation>
    <scope>NUCLEOTIDE SEQUENCE</scope>
    <source>
        <strain evidence="1">DCMOUH0018B</strain>
    </source>
</reference>
<comment type="caution">
    <text evidence="1">The sequence shown here is derived from an EMBL/GenBank/DDBJ whole genome shotgun (WGS) entry which is preliminary data.</text>
</comment>
<proteinExistence type="predicted"/>
<organism evidence="1">
    <name type="scientific">Bacteroides fragilis</name>
    <dbReference type="NCBI Taxonomy" id="817"/>
    <lineage>
        <taxon>Bacteria</taxon>
        <taxon>Pseudomonadati</taxon>
        <taxon>Bacteroidota</taxon>
        <taxon>Bacteroidia</taxon>
        <taxon>Bacteroidales</taxon>
        <taxon>Bacteroidaceae</taxon>
        <taxon>Bacteroides</taxon>
    </lineage>
</organism>
<protein>
    <recommendedName>
        <fullName evidence="2">MG2 domain protein</fullName>
    </recommendedName>
</protein>
<accession>A0A0I9S6U5</accession>
<dbReference type="PATRIC" id="fig|817.53.peg.3924"/>
<evidence type="ECO:0008006" key="2">
    <source>
        <dbReference type="Google" id="ProtNLM"/>
    </source>
</evidence>
<evidence type="ECO:0000313" key="1">
    <source>
        <dbReference type="EMBL" id="KFX73306.1"/>
    </source>
</evidence>
<dbReference type="RefSeq" id="WP_044301684.1">
    <property type="nucleotide sequence ID" value="NZ_CAEUHN010000019.1"/>
</dbReference>